<proteinExistence type="predicted"/>
<dbReference type="EMBL" id="SLXT01000005">
    <property type="protein sequence ID" value="TCP67152.1"/>
    <property type="molecule type" value="Genomic_DNA"/>
</dbReference>
<dbReference type="SUPFAM" id="SSF54523">
    <property type="entry name" value="Pili subunits"/>
    <property type="match status" value="1"/>
</dbReference>
<dbReference type="InterPro" id="IPR012902">
    <property type="entry name" value="N_methyl_site"/>
</dbReference>
<dbReference type="Pfam" id="PF07963">
    <property type="entry name" value="N_methyl"/>
    <property type="match status" value="1"/>
</dbReference>
<organism evidence="2 3">
    <name type="scientific">Heliophilum fasciatum</name>
    <dbReference type="NCBI Taxonomy" id="35700"/>
    <lineage>
        <taxon>Bacteria</taxon>
        <taxon>Bacillati</taxon>
        <taxon>Bacillota</taxon>
        <taxon>Clostridia</taxon>
        <taxon>Eubacteriales</taxon>
        <taxon>Heliobacteriaceae</taxon>
        <taxon>Heliophilum</taxon>
    </lineage>
</organism>
<accession>A0A4R2RSB6</accession>
<evidence type="ECO:0000313" key="3">
    <source>
        <dbReference type="Proteomes" id="UP000294813"/>
    </source>
</evidence>
<keyword evidence="1" id="KW-0812">Transmembrane</keyword>
<dbReference type="InterPro" id="IPR045584">
    <property type="entry name" value="Pilin-like"/>
</dbReference>
<dbReference type="OrthoDB" id="2081747at2"/>
<keyword evidence="1" id="KW-1133">Transmembrane helix</keyword>
<dbReference type="AlphaFoldDB" id="A0A4R2RSB6"/>
<dbReference type="Proteomes" id="UP000294813">
    <property type="component" value="Unassembled WGS sequence"/>
</dbReference>
<keyword evidence="3" id="KW-1185">Reference proteome</keyword>
<protein>
    <submittedName>
        <fullName evidence="2">Prepilin-type N-terminal cleavage/methylation domain-containing protein</fullName>
    </submittedName>
</protein>
<evidence type="ECO:0000313" key="2">
    <source>
        <dbReference type="EMBL" id="TCP67152.1"/>
    </source>
</evidence>
<name>A0A4R2RSB6_9FIRM</name>
<dbReference type="RefSeq" id="WP_131918405.1">
    <property type="nucleotide sequence ID" value="NZ_JAOQNU010000005.1"/>
</dbReference>
<gene>
    <name evidence="2" type="ORF">EDD73_10547</name>
</gene>
<dbReference type="NCBIfam" id="TIGR02532">
    <property type="entry name" value="IV_pilin_GFxxxE"/>
    <property type="match status" value="1"/>
</dbReference>
<reference evidence="2 3" key="1">
    <citation type="submission" date="2019-03" db="EMBL/GenBank/DDBJ databases">
        <title>Genomic Encyclopedia of Type Strains, Phase IV (KMG-IV): sequencing the most valuable type-strain genomes for metagenomic binning, comparative biology and taxonomic classification.</title>
        <authorList>
            <person name="Goeker M."/>
        </authorList>
    </citation>
    <scope>NUCLEOTIDE SEQUENCE [LARGE SCALE GENOMIC DNA]</scope>
    <source>
        <strain evidence="2 3">DSM 11170</strain>
    </source>
</reference>
<sequence length="178" mass="19296">MVRYTGKSADGRNGFTLIEVVLVVLLVSTVLALAWPLVTNSQVAWRGQTHQYEVVYGARWVLHWLAADLRGAKQVDLTVPGQLSCLSLVTYPLDANGKPVAPAWVSVAYRLGTDGVVRRRVGADEKPLASGIDKLAFRTVGQGDGGELLVEIAVKGNEAGRKRYPSVELITRVMTRGI</sequence>
<keyword evidence="1" id="KW-0472">Membrane</keyword>
<feature type="transmembrane region" description="Helical" evidence="1">
    <location>
        <begin position="20"/>
        <end position="38"/>
    </location>
</feature>
<evidence type="ECO:0000256" key="1">
    <source>
        <dbReference type="SAM" id="Phobius"/>
    </source>
</evidence>
<comment type="caution">
    <text evidence="2">The sequence shown here is derived from an EMBL/GenBank/DDBJ whole genome shotgun (WGS) entry which is preliminary data.</text>
</comment>